<dbReference type="EMBL" id="MW039258">
    <property type="protein sequence ID" value="QPB73973.1"/>
    <property type="molecule type" value="Viral_cRNA"/>
</dbReference>
<evidence type="ECO:0000313" key="2">
    <source>
        <dbReference type="EMBL" id="QPB73973.1"/>
    </source>
</evidence>
<dbReference type="KEGG" id="vg:80536838"/>
<evidence type="ECO:0000313" key="3">
    <source>
        <dbReference type="Proteomes" id="UP000680678"/>
    </source>
</evidence>
<proteinExistence type="predicted"/>
<dbReference type="RefSeq" id="YP_010798598.1">
    <property type="nucleotide sequence ID" value="NC_076499.1"/>
</dbReference>
<dbReference type="GeneID" id="80536838"/>
<sequence>MPESLSLHGLTVRGVVLKSNVKRHNFSFVSVSYRFSRSIETMAANADALARAAAARQAGLDAAQANAARIGPGHNQAYYQSVLQSNPLFSRYVVKNTNAGLFVGDFANAEVAGMVRLLSDMRFRISGLVEQEELAHAHACLELMIPLTSAENFVNEADARRIVIDAVRTTMRDAGLKQILCPGVDHGNFQRQLNAMYPPPAADPAPAPVEGEAPPPPPPLRRREVVDDDMVAFRVDQAYNQLELFQVLSIEQAMKILRVLASYVYPNSRECSVEMVFHMLIAICKQGNATIKSIQKMQQDVSRDLDIQIELHMEVVKTVHRHSTGSINETSVAHIIEQWNAWIPAGALRARLTVQQASFVNLTSFVTIGRAIRLYATFPWARVAGLYPVDVENFIAAEAVVAGNQYFGFARDLGVVRSTKYKNLAWLAKELLVRIKGETSLTKYKGWVAVPAYPDVINGIIDDYIAGLDRDGEEAENPANGLRLVNAVRADRNGDLFTL</sequence>
<reference evidence="2" key="1">
    <citation type="journal article" date="2019" name="PLoS Pathog.">
        <title>Re-assessing the diversity of negative strand RNA viruses in insects.</title>
        <authorList>
            <person name="Kafer S."/>
            <person name="Paraskevopoulou S."/>
            <person name="Zirkel F."/>
            <person name="Wieseke N."/>
            <person name="Donath A."/>
            <person name="Petersen M."/>
            <person name="Jones T.C."/>
            <person name="Liu S."/>
            <person name="Zhou X."/>
            <person name="Middendorf M."/>
            <person name="Junglen S."/>
            <person name="Misof B."/>
            <person name="Drosten C."/>
        </authorList>
    </citation>
    <scope>NUCLEOTIDE SEQUENCE</scope>
    <source>
        <strain evidence="2">OKIAV147</strain>
    </source>
</reference>
<name>A0A7U3S2E6_9VIRU</name>
<protein>
    <submittedName>
        <fullName evidence="2">Glycoprotein</fullName>
    </submittedName>
</protein>
<feature type="compositionally biased region" description="Pro residues" evidence="1">
    <location>
        <begin position="197"/>
        <end position="219"/>
    </location>
</feature>
<feature type="region of interest" description="Disordered" evidence="1">
    <location>
        <begin position="196"/>
        <end position="221"/>
    </location>
</feature>
<evidence type="ECO:0000256" key="1">
    <source>
        <dbReference type="SAM" id="MobiDB-lite"/>
    </source>
</evidence>
<reference evidence="2" key="2">
    <citation type="submission" date="2020-09" db="EMBL/GenBank/DDBJ databases">
        <authorList>
            <person name="Kaefer S."/>
            <person name="Paraskevopoulou S."/>
            <person name="Zirkel F."/>
            <person name="Wieseke N."/>
            <person name="Donath A."/>
            <person name="Petersen M."/>
            <person name="Jones T.C."/>
            <person name="Liu S."/>
            <person name="Zhou X."/>
            <person name="Middendorf M."/>
            <person name="Junglen S."/>
            <person name="Misof B."/>
            <person name="Drosten C."/>
        </authorList>
    </citation>
    <scope>NUCLEOTIDE SEQUENCE</scope>
    <source>
        <strain evidence="2">OKIAV147</strain>
    </source>
</reference>
<accession>A0A7U3S2E6</accession>
<keyword evidence="3" id="KW-1185">Reference proteome</keyword>
<dbReference type="Proteomes" id="UP000680678">
    <property type="component" value="Segment"/>
</dbReference>
<organism evidence="2">
    <name type="scientific">Hymenopteran chu-related virus OKIAV147</name>
    <dbReference type="NCBI Taxonomy" id="2789449"/>
    <lineage>
        <taxon>Viruses</taxon>
        <taxon>Riboviria</taxon>
        <taxon>Orthornavirae</taxon>
        <taxon>Negarnaviricota</taxon>
        <taxon>Haploviricotina</taxon>
        <taxon>Monjiviricetes</taxon>
        <taxon>Jingchuvirales</taxon>
        <taxon>Chuviridae</taxon>
        <taxon>Pterovirus</taxon>
        <taxon>Pterovirus chulinense</taxon>
    </lineage>
</organism>